<feature type="compositionally biased region" description="Pro residues" evidence="1">
    <location>
        <begin position="130"/>
        <end position="142"/>
    </location>
</feature>
<protein>
    <submittedName>
        <fullName evidence="2">Uncharacterized protein</fullName>
    </submittedName>
</protein>
<organism evidence="2 3">
    <name type="scientific">Aquila chrysaetos chrysaetos</name>
    <dbReference type="NCBI Taxonomy" id="223781"/>
    <lineage>
        <taxon>Eukaryota</taxon>
        <taxon>Metazoa</taxon>
        <taxon>Chordata</taxon>
        <taxon>Craniata</taxon>
        <taxon>Vertebrata</taxon>
        <taxon>Euteleostomi</taxon>
        <taxon>Archelosauria</taxon>
        <taxon>Archosauria</taxon>
        <taxon>Dinosauria</taxon>
        <taxon>Saurischia</taxon>
        <taxon>Theropoda</taxon>
        <taxon>Coelurosauria</taxon>
        <taxon>Aves</taxon>
        <taxon>Neognathae</taxon>
        <taxon>Neoaves</taxon>
        <taxon>Telluraves</taxon>
        <taxon>Accipitrimorphae</taxon>
        <taxon>Accipitriformes</taxon>
        <taxon>Accipitridae</taxon>
        <taxon>Accipitrinae</taxon>
        <taxon>Aquila</taxon>
    </lineage>
</organism>
<accession>A0A663EDQ8</accession>
<reference evidence="2" key="1">
    <citation type="submission" date="2025-08" db="UniProtKB">
        <authorList>
            <consortium name="Ensembl"/>
        </authorList>
    </citation>
    <scope>IDENTIFICATION</scope>
</reference>
<dbReference type="Proteomes" id="UP000472275">
    <property type="component" value="Chromosome 5"/>
</dbReference>
<evidence type="ECO:0000313" key="2">
    <source>
        <dbReference type="Ensembl" id="ENSACCP00020010158.1"/>
    </source>
</evidence>
<name>A0A663EDQ8_AQUCH</name>
<feature type="compositionally biased region" description="Low complexity" evidence="1">
    <location>
        <begin position="151"/>
        <end position="162"/>
    </location>
</feature>
<evidence type="ECO:0000256" key="1">
    <source>
        <dbReference type="SAM" id="MobiDB-lite"/>
    </source>
</evidence>
<dbReference type="Ensembl" id="ENSACCT00020010594.1">
    <property type="protein sequence ID" value="ENSACCP00020010158.1"/>
    <property type="gene ID" value="ENSACCG00020006937.1"/>
</dbReference>
<reference evidence="2" key="2">
    <citation type="submission" date="2025-09" db="UniProtKB">
        <authorList>
            <consortium name="Ensembl"/>
        </authorList>
    </citation>
    <scope>IDENTIFICATION</scope>
</reference>
<dbReference type="InParanoid" id="A0A663EDQ8"/>
<sequence>NTWIFFNRDLLPMDIDTQYLLLEELPTGVSVKNKHQIQKSGKTYNCGKLIWRVERITLTGSAGKVFKGAAVGSHSKVGRWLKKLTHAPHPSAHQQTPRPAPLSPQNPLASRRLESPTAAEPISQREYENPAPPGGGLRPPPPTRRHPPRVLPGTAPAAAARSPPHDPRPPRPLSGPDPRPPLPTHPGGGGGSSSPAPSATASRPRARREL</sequence>
<proteinExistence type="predicted"/>
<keyword evidence="3" id="KW-1185">Reference proteome</keyword>
<evidence type="ECO:0000313" key="3">
    <source>
        <dbReference type="Proteomes" id="UP000472275"/>
    </source>
</evidence>
<dbReference type="AlphaFoldDB" id="A0A663EDQ8"/>
<feature type="compositionally biased region" description="Low complexity" evidence="1">
    <location>
        <begin position="193"/>
        <end position="203"/>
    </location>
</feature>
<feature type="region of interest" description="Disordered" evidence="1">
    <location>
        <begin position="87"/>
        <end position="210"/>
    </location>
</feature>
<feature type="compositionally biased region" description="Pro residues" evidence="1">
    <location>
        <begin position="170"/>
        <end position="184"/>
    </location>
</feature>